<dbReference type="Proteomes" id="UP001234989">
    <property type="component" value="Chromosome 12"/>
</dbReference>
<evidence type="ECO:0008006" key="4">
    <source>
        <dbReference type="Google" id="ProtNLM"/>
    </source>
</evidence>
<evidence type="ECO:0000313" key="2">
    <source>
        <dbReference type="EMBL" id="WMV58828.1"/>
    </source>
</evidence>
<reference evidence="2" key="1">
    <citation type="submission" date="2023-08" db="EMBL/GenBank/DDBJ databases">
        <title>A de novo genome assembly of Solanum verrucosum Schlechtendal, a Mexican diploid species geographically isolated from the other diploid A-genome species in potato relatives.</title>
        <authorList>
            <person name="Hosaka K."/>
        </authorList>
    </citation>
    <scope>NUCLEOTIDE SEQUENCE</scope>
    <source>
        <tissue evidence="2">Young leaves</tissue>
    </source>
</reference>
<accession>A0AAF0V8V2</accession>
<dbReference type="EMBL" id="CP133623">
    <property type="protein sequence ID" value="WMV58828.1"/>
    <property type="molecule type" value="Genomic_DNA"/>
</dbReference>
<gene>
    <name evidence="2" type="ORF">MTR67_052213</name>
</gene>
<evidence type="ECO:0000313" key="3">
    <source>
        <dbReference type="Proteomes" id="UP001234989"/>
    </source>
</evidence>
<dbReference type="AlphaFoldDB" id="A0AAF0V8V2"/>
<protein>
    <recommendedName>
        <fullName evidence="4">Integrase core domain containing protein</fullName>
    </recommendedName>
</protein>
<sequence length="114" mass="12700">MEQMMERKIQVVHKRLDAFELRVLERPAPTIDVTTFQTELASLCSDVASLLAPIETVSEAAPKIEEDEVVMTALFGDTVPPPDPSRTAGKHHHSSDHTSNANEAQRARKRELRA</sequence>
<feature type="region of interest" description="Disordered" evidence="1">
    <location>
        <begin position="75"/>
        <end position="114"/>
    </location>
</feature>
<proteinExistence type="predicted"/>
<organism evidence="2 3">
    <name type="scientific">Solanum verrucosum</name>
    <dbReference type="NCBI Taxonomy" id="315347"/>
    <lineage>
        <taxon>Eukaryota</taxon>
        <taxon>Viridiplantae</taxon>
        <taxon>Streptophyta</taxon>
        <taxon>Embryophyta</taxon>
        <taxon>Tracheophyta</taxon>
        <taxon>Spermatophyta</taxon>
        <taxon>Magnoliopsida</taxon>
        <taxon>eudicotyledons</taxon>
        <taxon>Gunneridae</taxon>
        <taxon>Pentapetalae</taxon>
        <taxon>asterids</taxon>
        <taxon>lamiids</taxon>
        <taxon>Solanales</taxon>
        <taxon>Solanaceae</taxon>
        <taxon>Solanoideae</taxon>
        <taxon>Solaneae</taxon>
        <taxon>Solanum</taxon>
    </lineage>
</organism>
<keyword evidence="3" id="KW-1185">Reference proteome</keyword>
<name>A0AAF0V8V2_SOLVR</name>
<evidence type="ECO:0000256" key="1">
    <source>
        <dbReference type="SAM" id="MobiDB-lite"/>
    </source>
</evidence>